<feature type="non-terminal residue" evidence="1">
    <location>
        <position position="1"/>
    </location>
</feature>
<organism evidence="1">
    <name type="scientific">Streptomyces sp. SID7499</name>
    <dbReference type="NCBI Taxonomy" id="2706086"/>
    <lineage>
        <taxon>Bacteria</taxon>
        <taxon>Bacillati</taxon>
        <taxon>Actinomycetota</taxon>
        <taxon>Actinomycetes</taxon>
        <taxon>Kitasatosporales</taxon>
        <taxon>Streptomycetaceae</taxon>
        <taxon>Streptomyces</taxon>
    </lineage>
</organism>
<name>A0A6G3X2A3_9ACTN</name>
<dbReference type="EMBL" id="JAAGMN010003859">
    <property type="protein sequence ID" value="NEE11905.1"/>
    <property type="molecule type" value="Genomic_DNA"/>
</dbReference>
<reference evidence="1" key="1">
    <citation type="submission" date="2020-01" db="EMBL/GenBank/DDBJ databases">
        <title>Insect and environment-associated Actinomycetes.</title>
        <authorList>
            <person name="Currrie C."/>
            <person name="Chevrette M."/>
            <person name="Carlson C."/>
            <person name="Stubbendieck R."/>
            <person name="Wendt-Pienkowski E."/>
        </authorList>
    </citation>
    <scope>NUCLEOTIDE SEQUENCE</scope>
    <source>
        <strain evidence="1">SID7499</strain>
    </source>
</reference>
<gene>
    <name evidence="1" type="ORF">G3M58_36290</name>
</gene>
<proteinExistence type="predicted"/>
<comment type="caution">
    <text evidence="1">The sequence shown here is derived from an EMBL/GenBank/DDBJ whole genome shotgun (WGS) entry which is preliminary data.</text>
</comment>
<accession>A0A6G3X2A3</accession>
<dbReference type="AlphaFoldDB" id="A0A6G3X2A3"/>
<feature type="non-terminal residue" evidence="1">
    <location>
        <position position="81"/>
    </location>
</feature>
<evidence type="ECO:0000313" key="1">
    <source>
        <dbReference type="EMBL" id="NEE11905.1"/>
    </source>
</evidence>
<sequence>IATALAAADTAEPGGEPCFVLPEDFRRPSAVQDFADRAEAMRWLATEREDLALTALAARKAGLDDRAWRIILLQWPQMVWR</sequence>
<protein>
    <submittedName>
        <fullName evidence="1">Uncharacterized protein</fullName>
    </submittedName>
</protein>